<proteinExistence type="predicted"/>
<dbReference type="Proteomes" id="UP001165080">
    <property type="component" value="Unassembled WGS sequence"/>
</dbReference>
<dbReference type="AlphaFoldDB" id="A0A9W6EZH8"/>
<reference evidence="1 2" key="1">
    <citation type="journal article" date="2023" name="Commun. Biol.">
        <title>Reorganization of the ancestral sex-determining regions during the evolution of trioecy in Pleodorina starrii.</title>
        <authorList>
            <person name="Takahashi K."/>
            <person name="Suzuki S."/>
            <person name="Kawai-Toyooka H."/>
            <person name="Yamamoto K."/>
            <person name="Hamaji T."/>
            <person name="Ootsuki R."/>
            <person name="Yamaguchi H."/>
            <person name="Kawachi M."/>
            <person name="Higashiyama T."/>
            <person name="Nozaki H."/>
        </authorList>
    </citation>
    <scope>NUCLEOTIDE SEQUENCE [LARGE SCALE GENOMIC DNA]</scope>
    <source>
        <strain evidence="1 2">NIES-4479</strain>
    </source>
</reference>
<sequence>MCAAAAAGFGDTVRGGDERTALVVSERRQKKEKSCVVLCCAVSADTDMGRNGSVGRNSAAEDVLPSFLPGNNKVKADVPSCVFWGAAGWFGLCGTRQDTANCSFAC</sequence>
<dbReference type="EMBL" id="BRXU01000004">
    <property type="protein sequence ID" value="GLC50787.1"/>
    <property type="molecule type" value="Genomic_DNA"/>
</dbReference>
<evidence type="ECO:0000313" key="1">
    <source>
        <dbReference type="EMBL" id="GLC50787.1"/>
    </source>
</evidence>
<organism evidence="1 2">
    <name type="scientific">Pleodorina starrii</name>
    <dbReference type="NCBI Taxonomy" id="330485"/>
    <lineage>
        <taxon>Eukaryota</taxon>
        <taxon>Viridiplantae</taxon>
        <taxon>Chlorophyta</taxon>
        <taxon>core chlorophytes</taxon>
        <taxon>Chlorophyceae</taxon>
        <taxon>CS clade</taxon>
        <taxon>Chlamydomonadales</taxon>
        <taxon>Volvocaceae</taxon>
        <taxon>Pleodorina</taxon>
    </lineage>
</organism>
<protein>
    <submittedName>
        <fullName evidence="1">Uncharacterized protein</fullName>
    </submittedName>
</protein>
<gene>
    <name evidence="1" type="primary">PLEST008604</name>
    <name evidence="1" type="ORF">PLESTB_000432000</name>
</gene>
<evidence type="ECO:0000313" key="2">
    <source>
        <dbReference type="Proteomes" id="UP001165080"/>
    </source>
</evidence>
<accession>A0A9W6EZH8</accession>
<name>A0A9W6EZH8_9CHLO</name>
<comment type="caution">
    <text evidence="1">The sequence shown here is derived from an EMBL/GenBank/DDBJ whole genome shotgun (WGS) entry which is preliminary data.</text>
</comment>
<keyword evidence="2" id="KW-1185">Reference proteome</keyword>